<keyword evidence="1" id="KW-1133">Transmembrane helix</keyword>
<keyword evidence="3" id="KW-1185">Reference proteome</keyword>
<evidence type="ECO:0000313" key="2">
    <source>
        <dbReference type="EMBL" id="CAL5011872.1"/>
    </source>
</evidence>
<proteinExistence type="predicted"/>
<reference evidence="2" key="1">
    <citation type="submission" date="2024-10" db="EMBL/GenBank/DDBJ databases">
        <authorList>
            <person name="Ryan C."/>
        </authorList>
    </citation>
    <scope>NUCLEOTIDE SEQUENCE [LARGE SCALE GENOMIC DNA]</scope>
</reference>
<dbReference type="PANTHER" id="PTHR31170:SF18">
    <property type="entry name" value="(WILD MALAYSIAN BANANA) HYPOTHETICAL PROTEIN"/>
    <property type="match status" value="1"/>
</dbReference>
<sequence length="476" mass="53137">MERHRRGSFAEKKNKDQVDDFCAVNVLSLAEELKEQLATGNSLANVAGGSITCLIIIPEIKRLIRNVNLEMYNPHHVAVGPYHLTKNPDLAMYAEKIRSLEALLSAASGGTPLEVYVEELERLEGHARSCYAHSFDNITSREFVRTRKSRARRCRASQCYFLSMAHHSGTPLVSASRSVEAVAVARDVFYLAENQIPFFVLDKIHQLTNSGGSVSAVETTMAVLVRHLLRAERYSIAAPQASQPGNLLHLVHMHLMSNFVPSATGYETIGKKVGLWRSAIEYYFTGVKFRKRPLDPDGAHCILDVKLDSSGPTLEVPTLDINAGTLVLLRNLIALEQRNHNMLGSHVTAYCIFLSHVACTASDVMPLSRIGILDGYDLSNPGEIARSFAELCTGIMFDPDDLRGTWQVLEKGYRSSLRRWKAWLWRNYLFWMAWLMQKYFTNPWAAIGLIAGTIGLACTVLQAVYSVMSYKQQGAN</sequence>
<evidence type="ECO:0000256" key="1">
    <source>
        <dbReference type="SAM" id="Phobius"/>
    </source>
</evidence>
<name>A0ABC9BZD6_9POAL</name>
<dbReference type="AlphaFoldDB" id="A0ABC9BZD6"/>
<dbReference type="PANTHER" id="PTHR31170">
    <property type="entry name" value="BNAC04G53230D PROTEIN"/>
    <property type="match status" value="1"/>
</dbReference>
<protein>
    <submittedName>
        <fullName evidence="2">Uncharacterized protein</fullName>
    </submittedName>
</protein>
<dbReference type="Pfam" id="PF03140">
    <property type="entry name" value="DUF247"/>
    <property type="match status" value="1"/>
</dbReference>
<accession>A0ABC9BZD6</accession>
<evidence type="ECO:0000313" key="3">
    <source>
        <dbReference type="Proteomes" id="UP001497457"/>
    </source>
</evidence>
<dbReference type="InterPro" id="IPR004158">
    <property type="entry name" value="DUF247_pln"/>
</dbReference>
<feature type="transmembrane region" description="Helical" evidence="1">
    <location>
        <begin position="446"/>
        <end position="468"/>
    </location>
</feature>
<keyword evidence="1" id="KW-0812">Transmembrane</keyword>
<dbReference type="Proteomes" id="UP001497457">
    <property type="component" value="Chromosome 28b"/>
</dbReference>
<keyword evidence="1" id="KW-0472">Membrane</keyword>
<dbReference type="EMBL" id="OZ075138">
    <property type="protein sequence ID" value="CAL5011872.1"/>
    <property type="molecule type" value="Genomic_DNA"/>
</dbReference>
<organism evidence="2 3">
    <name type="scientific">Urochloa decumbens</name>
    <dbReference type="NCBI Taxonomy" id="240449"/>
    <lineage>
        <taxon>Eukaryota</taxon>
        <taxon>Viridiplantae</taxon>
        <taxon>Streptophyta</taxon>
        <taxon>Embryophyta</taxon>
        <taxon>Tracheophyta</taxon>
        <taxon>Spermatophyta</taxon>
        <taxon>Magnoliopsida</taxon>
        <taxon>Liliopsida</taxon>
        <taxon>Poales</taxon>
        <taxon>Poaceae</taxon>
        <taxon>PACMAD clade</taxon>
        <taxon>Panicoideae</taxon>
        <taxon>Panicodae</taxon>
        <taxon>Paniceae</taxon>
        <taxon>Melinidinae</taxon>
        <taxon>Urochloa</taxon>
    </lineage>
</organism>
<gene>
    <name evidence="2" type="ORF">URODEC1_LOCUS70616</name>
</gene>